<keyword evidence="2" id="KW-0378">Hydrolase</keyword>
<dbReference type="Gene3D" id="3.40.720.10">
    <property type="entry name" value="Alkaline Phosphatase, subunit A"/>
    <property type="match status" value="1"/>
</dbReference>
<feature type="compositionally biased region" description="Polar residues" evidence="3">
    <location>
        <begin position="455"/>
        <end position="465"/>
    </location>
</feature>
<feature type="region of interest" description="Disordered" evidence="3">
    <location>
        <begin position="441"/>
        <end position="472"/>
    </location>
</feature>
<dbReference type="InterPro" id="IPR050738">
    <property type="entry name" value="Sulfatase"/>
</dbReference>
<evidence type="ECO:0000256" key="2">
    <source>
        <dbReference type="ARBA" id="ARBA00022801"/>
    </source>
</evidence>
<accession>A0ABU9AQF3</accession>
<dbReference type="EMBL" id="JBBUKT010000001">
    <property type="protein sequence ID" value="MEK7949595.1"/>
    <property type="molecule type" value="Genomic_DNA"/>
</dbReference>
<keyword evidence="7" id="KW-1185">Reference proteome</keyword>
<dbReference type="PANTHER" id="PTHR42693">
    <property type="entry name" value="ARYLSULFATASE FAMILY MEMBER"/>
    <property type="match status" value="1"/>
</dbReference>
<evidence type="ECO:0000256" key="4">
    <source>
        <dbReference type="SAM" id="SignalP"/>
    </source>
</evidence>
<keyword evidence="4" id="KW-0732">Signal</keyword>
<reference evidence="6 7" key="1">
    <citation type="submission" date="2024-04" db="EMBL/GenBank/DDBJ databases">
        <title>Luteolibacter sp. isolated from soil.</title>
        <authorList>
            <person name="An J."/>
        </authorList>
    </citation>
    <scope>NUCLEOTIDE SEQUENCE [LARGE SCALE GENOMIC DNA]</scope>
    <source>
        <strain evidence="6 7">Y139</strain>
    </source>
</reference>
<evidence type="ECO:0000259" key="5">
    <source>
        <dbReference type="Pfam" id="PF00884"/>
    </source>
</evidence>
<dbReference type="RefSeq" id="WP_341403014.1">
    <property type="nucleotide sequence ID" value="NZ_JBBUKT010000001.1"/>
</dbReference>
<dbReference type="InterPro" id="IPR017850">
    <property type="entry name" value="Alkaline_phosphatase_core_sf"/>
</dbReference>
<comment type="similarity">
    <text evidence="1">Belongs to the sulfatase family.</text>
</comment>
<protein>
    <submittedName>
        <fullName evidence="6">Sulfatase-like hydrolase/transferase</fullName>
    </submittedName>
</protein>
<feature type="signal peptide" evidence="4">
    <location>
        <begin position="1"/>
        <end position="20"/>
    </location>
</feature>
<dbReference type="Gene3D" id="2.60.120.200">
    <property type="match status" value="1"/>
</dbReference>
<comment type="caution">
    <text evidence="6">The sequence shown here is derived from an EMBL/GenBank/DDBJ whole genome shotgun (WGS) entry which is preliminary data.</text>
</comment>
<feature type="chain" id="PRO_5047496453" evidence="4">
    <location>
        <begin position="21"/>
        <end position="615"/>
    </location>
</feature>
<evidence type="ECO:0000313" key="7">
    <source>
        <dbReference type="Proteomes" id="UP001371305"/>
    </source>
</evidence>
<feature type="domain" description="Sulfatase N-terminal" evidence="5">
    <location>
        <begin position="24"/>
        <end position="334"/>
    </location>
</feature>
<dbReference type="Pfam" id="PF00884">
    <property type="entry name" value="Sulfatase"/>
    <property type="match status" value="1"/>
</dbReference>
<dbReference type="PANTHER" id="PTHR42693:SF53">
    <property type="entry name" value="ENDO-4-O-SULFATASE"/>
    <property type="match status" value="1"/>
</dbReference>
<sequence>MKSNYMLLGLLAALALPAHAERKPNILLIVADDLGWGELTSQGFTKDIPTPNIDSISANGIRFTNGYVSGPYCSPTRAGLLTGRYQQRFGHEFNPGPPTEANQAVGLSLQETTIGNRLKSAGYATGWFGKSHLGSAPEFHPQKRGFDEFYGFLGGAHSYVNTGQGPNGIFHGTEQVKDPGYLTEAFAREAASFIEKKKDEQWFVYLPFNAVHAPLETLEKYESRFTSISDPKRRKFAALLSALDDSVGTVLNKVRDLKLEEDTLVYFISDNGGPTPSTTSGNGSLKGYKAQTSEGGIRVPFAIQWKGKIPAGRVDDRPVIQLDLLPTTLAAAGVEVDPGWKLDGVNLLPYIKDGKTEAPHETLFWRFGQQIAVRKGDWKLVKSVADENARGGAGAASTEGAKLYNLANDIGEKNDLAANHPEKVKELSDAWNAWNSTLVDPKWTPGAGPRRNANRGEQVTSNASHTGPWKSGDVLAGQDSPQIEGKGFTVAAEIDGDAKDGVIVAQGGNARGYALHLAEGKLVFSTRNGGELSSVVATEALATGSHKVQAAVDAAGQVKLSVDGKQVGEGKLASLIERRPGEGLTVGNDGGAPVGEYAAPHTFSGKVANVTVTTL</sequence>
<dbReference type="InterPro" id="IPR013320">
    <property type="entry name" value="ConA-like_dom_sf"/>
</dbReference>
<dbReference type="SUPFAM" id="SSF53649">
    <property type="entry name" value="Alkaline phosphatase-like"/>
    <property type="match status" value="1"/>
</dbReference>
<evidence type="ECO:0000256" key="3">
    <source>
        <dbReference type="SAM" id="MobiDB-lite"/>
    </source>
</evidence>
<dbReference type="InterPro" id="IPR000917">
    <property type="entry name" value="Sulfatase_N"/>
</dbReference>
<proteinExistence type="inferred from homology"/>
<dbReference type="Gene3D" id="3.30.1120.10">
    <property type="match status" value="1"/>
</dbReference>
<gene>
    <name evidence="6" type="ORF">WKV53_03770</name>
</gene>
<name>A0ABU9AQF3_9BACT</name>
<organism evidence="6 7">
    <name type="scientific">Luteolibacter soli</name>
    <dbReference type="NCBI Taxonomy" id="3135280"/>
    <lineage>
        <taxon>Bacteria</taxon>
        <taxon>Pseudomonadati</taxon>
        <taxon>Verrucomicrobiota</taxon>
        <taxon>Verrucomicrobiia</taxon>
        <taxon>Verrucomicrobiales</taxon>
        <taxon>Verrucomicrobiaceae</taxon>
        <taxon>Luteolibacter</taxon>
    </lineage>
</organism>
<dbReference type="Pfam" id="PF13385">
    <property type="entry name" value="Laminin_G_3"/>
    <property type="match status" value="1"/>
</dbReference>
<evidence type="ECO:0000256" key="1">
    <source>
        <dbReference type="ARBA" id="ARBA00008779"/>
    </source>
</evidence>
<dbReference type="Proteomes" id="UP001371305">
    <property type="component" value="Unassembled WGS sequence"/>
</dbReference>
<evidence type="ECO:0000313" key="6">
    <source>
        <dbReference type="EMBL" id="MEK7949595.1"/>
    </source>
</evidence>
<dbReference type="SUPFAM" id="SSF49899">
    <property type="entry name" value="Concanavalin A-like lectins/glucanases"/>
    <property type="match status" value="1"/>
</dbReference>